<organism evidence="1 2">
    <name type="scientific">Forsythia ovata</name>
    <dbReference type="NCBI Taxonomy" id="205694"/>
    <lineage>
        <taxon>Eukaryota</taxon>
        <taxon>Viridiplantae</taxon>
        <taxon>Streptophyta</taxon>
        <taxon>Embryophyta</taxon>
        <taxon>Tracheophyta</taxon>
        <taxon>Spermatophyta</taxon>
        <taxon>Magnoliopsida</taxon>
        <taxon>eudicotyledons</taxon>
        <taxon>Gunneridae</taxon>
        <taxon>Pentapetalae</taxon>
        <taxon>asterids</taxon>
        <taxon>lamiids</taxon>
        <taxon>Lamiales</taxon>
        <taxon>Oleaceae</taxon>
        <taxon>Forsythieae</taxon>
        <taxon>Forsythia</taxon>
    </lineage>
</organism>
<reference evidence="2" key="1">
    <citation type="submission" date="2024-07" db="EMBL/GenBank/DDBJ databases">
        <title>Two chromosome-level genome assemblies of Korean endemic species Abeliophyllum distichum and Forsythia ovata (Oleaceae).</title>
        <authorList>
            <person name="Jang H."/>
        </authorList>
    </citation>
    <scope>NUCLEOTIDE SEQUENCE [LARGE SCALE GENOMIC DNA]</scope>
</reference>
<evidence type="ECO:0000313" key="1">
    <source>
        <dbReference type="EMBL" id="KAL2552846.1"/>
    </source>
</evidence>
<evidence type="ECO:0000313" key="2">
    <source>
        <dbReference type="Proteomes" id="UP001604277"/>
    </source>
</evidence>
<dbReference type="EMBL" id="JBFOLJ010000002">
    <property type="protein sequence ID" value="KAL2552846.1"/>
    <property type="molecule type" value="Genomic_DNA"/>
</dbReference>
<sequence length="152" mass="16848">MRLDMVEAESQIVILTKKLDDALNAQNVASKAFEAANGKNRQLATEASARDEEISKFISDLDECLKGKVEVEAIKDFVMAEKKGLAKKLQDADANFVANVHLTEAYTSFSNCFVSVGQQKVITALRSERPHLDLSFLEAKFPPMDTEDPPKE</sequence>
<protein>
    <submittedName>
        <fullName evidence="1">Uncharacterized protein</fullName>
    </submittedName>
</protein>
<dbReference type="Proteomes" id="UP001604277">
    <property type="component" value="Unassembled WGS sequence"/>
</dbReference>
<name>A0ABD1WTD4_9LAMI</name>
<comment type="caution">
    <text evidence="1">The sequence shown here is derived from an EMBL/GenBank/DDBJ whole genome shotgun (WGS) entry which is preliminary data.</text>
</comment>
<accession>A0ABD1WTD4</accession>
<gene>
    <name evidence="1" type="ORF">Fot_06465</name>
</gene>
<dbReference type="AlphaFoldDB" id="A0ABD1WTD4"/>
<keyword evidence="2" id="KW-1185">Reference proteome</keyword>
<proteinExistence type="predicted"/>